<dbReference type="RefSeq" id="WP_237966764.1">
    <property type="nucleotide sequence ID" value="NZ_JAKNHQ010000009.1"/>
</dbReference>
<comment type="similarity">
    <text evidence="9">Belongs to the SecD/SecF family. SecF subfamily.</text>
</comment>
<dbReference type="Pfam" id="PF02355">
    <property type="entry name" value="SecD_SecF_C"/>
    <property type="match status" value="1"/>
</dbReference>
<proteinExistence type="inferred from homology"/>
<keyword evidence="3 9" id="KW-1003">Cell membrane</keyword>
<evidence type="ECO:0000259" key="10">
    <source>
        <dbReference type="Pfam" id="PF02355"/>
    </source>
</evidence>
<protein>
    <recommendedName>
        <fullName evidence="9">Protein-export membrane protein SecF</fullName>
    </recommendedName>
</protein>
<dbReference type="PANTHER" id="PTHR30081:SF8">
    <property type="entry name" value="PROTEIN TRANSLOCASE SUBUNIT SECF"/>
    <property type="match status" value="1"/>
</dbReference>
<reference evidence="11 12" key="1">
    <citation type="submission" date="2022-01" db="EMBL/GenBank/DDBJ databases">
        <title>Collection of gut derived symbiotic bacterial strains cultured from healthy donors.</title>
        <authorList>
            <person name="Lin H."/>
            <person name="Kohout C."/>
            <person name="Waligurski E."/>
            <person name="Pamer E.G."/>
        </authorList>
    </citation>
    <scope>NUCLEOTIDE SEQUENCE [LARGE SCALE GENOMIC DNA]</scope>
    <source>
        <strain evidence="11 12">DFI.7.58</strain>
    </source>
</reference>
<evidence type="ECO:0000256" key="1">
    <source>
        <dbReference type="ARBA" id="ARBA00004651"/>
    </source>
</evidence>
<comment type="subcellular location">
    <subcellularLocation>
        <location evidence="1 9">Cell membrane</location>
        <topology evidence="1 9">Multi-pass membrane protein</topology>
    </subcellularLocation>
</comment>
<dbReference type="NCBIfam" id="TIGR00966">
    <property type="entry name" value="transloc_SecF"/>
    <property type="match status" value="1"/>
</dbReference>
<dbReference type="PANTHER" id="PTHR30081">
    <property type="entry name" value="PROTEIN-EXPORT MEMBRANE PROTEIN SEC"/>
    <property type="match status" value="1"/>
</dbReference>
<keyword evidence="4 9" id="KW-0812">Transmembrane</keyword>
<feature type="transmembrane region" description="Helical" evidence="9">
    <location>
        <begin position="201"/>
        <end position="220"/>
    </location>
</feature>
<sequence>MRTYHIKFCERKKIFFGISLAIIAIGIIFNFIFGTSLDIQFTGGAVIRYSYSGSIQQGEVENIVKDASGKDVTVRIHEDMSTVNDPTQANNSVSISFAGTDSISLEEQQSIASALDEQYPDAHFEVVESSSVNPTMGKNFLLKCAMAVLIAFILLLVYVGFRFRKIGGLTAGAMAIVALLHDVLIVYFVFVVFRMPINDSFMAVVLTILGYSLNNTIIIYDRIRENRRLMGPKTPYAELVNASINQTLTRSIYTSLTTFVAIAAVFVVGSIYGLTSVTTFALPMMVGIVAGCYSSVCIAGPLYVAWEEHREKKRNAAAPVESK</sequence>
<feature type="transmembrane region" description="Helical" evidence="9">
    <location>
        <begin position="252"/>
        <end position="274"/>
    </location>
</feature>
<feature type="transmembrane region" description="Helical" evidence="9">
    <location>
        <begin position="14"/>
        <end position="33"/>
    </location>
</feature>
<evidence type="ECO:0000256" key="5">
    <source>
        <dbReference type="ARBA" id="ARBA00022927"/>
    </source>
</evidence>
<feature type="transmembrane region" description="Helical" evidence="9">
    <location>
        <begin position="173"/>
        <end position="195"/>
    </location>
</feature>
<evidence type="ECO:0000256" key="9">
    <source>
        <dbReference type="HAMAP-Rule" id="MF_01464"/>
    </source>
</evidence>
<keyword evidence="12" id="KW-1185">Reference proteome</keyword>
<comment type="caution">
    <text evidence="11">The sequence shown here is derived from an EMBL/GenBank/DDBJ whole genome shotgun (WGS) entry which is preliminary data.</text>
</comment>
<evidence type="ECO:0000313" key="11">
    <source>
        <dbReference type="EMBL" id="MCG4610853.1"/>
    </source>
</evidence>
<dbReference type="HAMAP" id="MF_01464_B">
    <property type="entry name" value="SecF_B"/>
    <property type="match status" value="1"/>
</dbReference>
<dbReference type="InterPro" id="IPR022813">
    <property type="entry name" value="SecD/SecF_arch_bac"/>
</dbReference>
<dbReference type="EMBL" id="JAKNHQ010000009">
    <property type="protein sequence ID" value="MCG4610853.1"/>
    <property type="molecule type" value="Genomic_DNA"/>
</dbReference>
<keyword evidence="6 9" id="KW-1133">Transmembrane helix</keyword>
<dbReference type="InterPro" id="IPR048634">
    <property type="entry name" value="SecD_SecF_C"/>
</dbReference>
<accession>A0ABS9MJ67</accession>
<evidence type="ECO:0000256" key="7">
    <source>
        <dbReference type="ARBA" id="ARBA00023010"/>
    </source>
</evidence>
<keyword evidence="7 9" id="KW-0811">Translocation</keyword>
<dbReference type="SUPFAM" id="SSF82866">
    <property type="entry name" value="Multidrug efflux transporter AcrB transmembrane domain"/>
    <property type="match status" value="1"/>
</dbReference>
<dbReference type="PRINTS" id="PR01755">
    <property type="entry name" value="SECFTRNLCASE"/>
</dbReference>
<organism evidence="11 12">
    <name type="scientific">Anaeromassilibacillus senegalensis</name>
    <dbReference type="NCBI Taxonomy" id="1673717"/>
    <lineage>
        <taxon>Bacteria</taxon>
        <taxon>Bacillati</taxon>
        <taxon>Bacillota</taxon>
        <taxon>Clostridia</taxon>
        <taxon>Eubacteriales</taxon>
        <taxon>Acutalibacteraceae</taxon>
        <taxon>Anaeromassilibacillus</taxon>
    </lineage>
</organism>
<evidence type="ECO:0000256" key="2">
    <source>
        <dbReference type="ARBA" id="ARBA00022448"/>
    </source>
</evidence>
<evidence type="ECO:0000313" key="12">
    <source>
        <dbReference type="Proteomes" id="UP001298681"/>
    </source>
</evidence>
<comment type="subunit">
    <text evidence="9">Forms a complex with SecD. Part of the essential Sec protein translocation apparatus which comprises SecA, SecYEG and auxiliary proteins SecDF. Other proteins may also be involved.</text>
</comment>
<evidence type="ECO:0000256" key="4">
    <source>
        <dbReference type="ARBA" id="ARBA00022692"/>
    </source>
</evidence>
<keyword evidence="5 9" id="KW-0653">Protein transport</keyword>
<feature type="transmembrane region" description="Helical" evidence="9">
    <location>
        <begin position="280"/>
        <end position="306"/>
    </location>
</feature>
<feature type="transmembrane region" description="Helical" evidence="9">
    <location>
        <begin position="140"/>
        <end position="161"/>
    </location>
</feature>
<dbReference type="InterPro" id="IPR005665">
    <property type="entry name" value="SecF_bac"/>
</dbReference>
<feature type="domain" description="Protein export membrane protein SecD/SecF C-terminal" evidence="10">
    <location>
        <begin position="122"/>
        <end position="308"/>
    </location>
</feature>
<evidence type="ECO:0000256" key="3">
    <source>
        <dbReference type="ARBA" id="ARBA00022475"/>
    </source>
</evidence>
<name>A0ABS9MJ67_9FIRM</name>
<dbReference type="Proteomes" id="UP001298681">
    <property type="component" value="Unassembled WGS sequence"/>
</dbReference>
<evidence type="ECO:0000256" key="6">
    <source>
        <dbReference type="ARBA" id="ARBA00022989"/>
    </source>
</evidence>
<gene>
    <name evidence="9 11" type="primary">secF</name>
    <name evidence="11" type="ORF">L0P57_07890</name>
</gene>
<dbReference type="InterPro" id="IPR022645">
    <property type="entry name" value="SecD/SecF_bac"/>
</dbReference>
<comment type="function">
    <text evidence="9">Part of the Sec protein translocase complex. Interacts with the SecYEG preprotein conducting channel. SecDF uses the proton motive force (PMF) to complete protein translocation after the ATP-dependent function of SecA.</text>
</comment>
<keyword evidence="8 9" id="KW-0472">Membrane</keyword>
<evidence type="ECO:0000256" key="8">
    <source>
        <dbReference type="ARBA" id="ARBA00023136"/>
    </source>
</evidence>
<dbReference type="Gene3D" id="1.20.1640.10">
    <property type="entry name" value="Multidrug efflux transporter AcrB transmembrane domain"/>
    <property type="match status" value="1"/>
</dbReference>
<keyword evidence="2 9" id="KW-0813">Transport</keyword>